<comment type="similarity">
    <text evidence="1">Belongs to the methylthioribose kinase family.</text>
</comment>
<evidence type="ECO:0000259" key="6">
    <source>
        <dbReference type="Pfam" id="PF01636"/>
    </source>
</evidence>
<sequence>MLSKSAPFASCAMAERDLATIEGVTSFLQNTPFASHTVTRLSGGYGNYTYRIHLRKGYHERETLVLKHAKPYLPGARDFAFPLERQIYEVGALRRVKAWLPEDSLVTVPAVHLFDEHENVIIMDDCGQGVLNLKELMLTDPPPLEVAETIGTALGEFIGKLHSRCTGKEEGVGGGGGHSEMVDFVNGNQVARSISALVTYGRLVPTLTGQEAGGLEYKPDPPLDVSPEEMTVVEEIAKVKSEQVMTSMETVVMGDFWPGNIMLSFNEGGRDEIERTEKTIRRIYVLDWELVKPGVAGLDVGQFIAEMHLLRCFSQSCYKSASTVIDSALKSYRGVRGGGDGGVARAVLIHVGAHLVAWTPRVPTWEGAEKVREVVLSGVRNLVDGYRGSEEGIKGSIVGELLGDPKDS</sequence>
<feature type="domain" description="Aminoglycoside phosphotransferase" evidence="6">
    <location>
        <begin position="37"/>
        <end position="301"/>
    </location>
</feature>
<dbReference type="PANTHER" id="PTHR34273:SF2">
    <property type="entry name" value="METHYLTHIORIBOSE KINASE"/>
    <property type="match status" value="1"/>
</dbReference>
<dbReference type="GO" id="GO:0005524">
    <property type="term" value="F:ATP binding"/>
    <property type="evidence" value="ECO:0007669"/>
    <property type="project" value="UniProtKB-KW"/>
</dbReference>
<keyword evidence="3" id="KW-0547">Nucleotide-binding</keyword>
<evidence type="ECO:0000256" key="4">
    <source>
        <dbReference type="ARBA" id="ARBA00022777"/>
    </source>
</evidence>
<keyword evidence="4" id="KW-0418">Kinase</keyword>
<evidence type="ECO:0000256" key="3">
    <source>
        <dbReference type="ARBA" id="ARBA00022741"/>
    </source>
</evidence>
<proteinExistence type="inferred from homology"/>
<keyword evidence="8" id="KW-1185">Reference proteome</keyword>
<evidence type="ECO:0000256" key="2">
    <source>
        <dbReference type="ARBA" id="ARBA00022679"/>
    </source>
</evidence>
<dbReference type="Pfam" id="PF01636">
    <property type="entry name" value="APH"/>
    <property type="match status" value="1"/>
</dbReference>
<dbReference type="InterPro" id="IPR002575">
    <property type="entry name" value="Aminoglycoside_PTrfase"/>
</dbReference>
<reference evidence="7" key="1">
    <citation type="submission" date="2022-07" db="EMBL/GenBank/DDBJ databases">
        <title>Genome Sequence of Physisporinus lineatus.</title>
        <authorList>
            <person name="Buettner E."/>
        </authorList>
    </citation>
    <scope>NUCLEOTIDE SEQUENCE</scope>
    <source>
        <strain evidence="7">VT162</strain>
    </source>
</reference>
<keyword evidence="2" id="KW-0808">Transferase</keyword>
<evidence type="ECO:0000313" key="7">
    <source>
        <dbReference type="EMBL" id="KAJ3489610.1"/>
    </source>
</evidence>
<dbReference type="AlphaFoldDB" id="A0AAD5YMB3"/>
<evidence type="ECO:0000256" key="1">
    <source>
        <dbReference type="ARBA" id="ARBA00010165"/>
    </source>
</evidence>
<protein>
    <recommendedName>
        <fullName evidence="6">Aminoglycoside phosphotransferase domain-containing protein</fullName>
    </recommendedName>
</protein>
<dbReference type="InterPro" id="IPR011009">
    <property type="entry name" value="Kinase-like_dom_sf"/>
</dbReference>
<dbReference type="PANTHER" id="PTHR34273">
    <property type="entry name" value="METHYLTHIORIBOSE KINASE"/>
    <property type="match status" value="1"/>
</dbReference>
<dbReference type="Gene3D" id="3.30.200.20">
    <property type="entry name" value="Phosphorylase Kinase, domain 1"/>
    <property type="match status" value="1"/>
</dbReference>
<evidence type="ECO:0000313" key="8">
    <source>
        <dbReference type="Proteomes" id="UP001212997"/>
    </source>
</evidence>
<dbReference type="Proteomes" id="UP001212997">
    <property type="component" value="Unassembled WGS sequence"/>
</dbReference>
<comment type="caution">
    <text evidence="7">The sequence shown here is derived from an EMBL/GenBank/DDBJ whole genome shotgun (WGS) entry which is preliminary data.</text>
</comment>
<dbReference type="SUPFAM" id="SSF56112">
    <property type="entry name" value="Protein kinase-like (PK-like)"/>
    <property type="match status" value="1"/>
</dbReference>
<gene>
    <name evidence="7" type="ORF">NLI96_g2016</name>
</gene>
<evidence type="ECO:0000256" key="5">
    <source>
        <dbReference type="ARBA" id="ARBA00022840"/>
    </source>
</evidence>
<dbReference type="EMBL" id="JANAWD010000042">
    <property type="protein sequence ID" value="KAJ3489610.1"/>
    <property type="molecule type" value="Genomic_DNA"/>
</dbReference>
<keyword evidence="5" id="KW-0067">ATP-binding</keyword>
<name>A0AAD5YMB3_9APHY</name>
<dbReference type="GO" id="GO:0016301">
    <property type="term" value="F:kinase activity"/>
    <property type="evidence" value="ECO:0007669"/>
    <property type="project" value="UniProtKB-KW"/>
</dbReference>
<dbReference type="Gene3D" id="3.90.1200.10">
    <property type="match status" value="1"/>
</dbReference>
<organism evidence="7 8">
    <name type="scientific">Meripilus lineatus</name>
    <dbReference type="NCBI Taxonomy" id="2056292"/>
    <lineage>
        <taxon>Eukaryota</taxon>
        <taxon>Fungi</taxon>
        <taxon>Dikarya</taxon>
        <taxon>Basidiomycota</taxon>
        <taxon>Agaricomycotina</taxon>
        <taxon>Agaricomycetes</taxon>
        <taxon>Polyporales</taxon>
        <taxon>Meripilaceae</taxon>
        <taxon>Meripilus</taxon>
    </lineage>
</organism>
<accession>A0AAD5YMB3</accession>